<comment type="caution">
    <text evidence="1">The sequence shown here is derived from an EMBL/GenBank/DDBJ whole genome shotgun (WGS) entry which is preliminary data.</text>
</comment>
<protein>
    <submittedName>
        <fullName evidence="1">Uncharacterized protein</fullName>
    </submittedName>
</protein>
<dbReference type="Proteomes" id="UP000783686">
    <property type="component" value="Unassembled WGS sequence"/>
</dbReference>
<gene>
    <name evidence="1" type="ORF">BOKJ2_LOCUS4670</name>
</gene>
<dbReference type="AlphaFoldDB" id="A0A811KCB1"/>
<keyword evidence="2" id="KW-1185">Reference proteome</keyword>
<dbReference type="Proteomes" id="UP000614601">
    <property type="component" value="Unassembled WGS sequence"/>
</dbReference>
<evidence type="ECO:0000313" key="1">
    <source>
        <dbReference type="EMBL" id="CAD5212869.1"/>
    </source>
</evidence>
<evidence type="ECO:0000313" key="2">
    <source>
        <dbReference type="Proteomes" id="UP000614601"/>
    </source>
</evidence>
<dbReference type="EMBL" id="CAJFCW020000002">
    <property type="protein sequence ID" value="CAG9097949.1"/>
    <property type="molecule type" value="Genomic_DNA"/>
</dbReference>
<organism evidence="1 2">
    <name type="scientific">Bursaphelenchus okinawaensis</name>
    <dbReference type="NCBI Taxonomy" id="465554"/>
    <lineage>
        <taxon>Eukaryota</taxon>
        <taxon>Metazoa</taxon>
        <taxon>Ecdysozoa</taxon>
        <taxon>Nematoda</taxon>
        <taxon>Chromadorea</taxon>
        <taxon>Rhabditida</taxon>
        <taxon>Tylenchina</taxon>
        <taxon>Tylenchomorpha</taxon>
        <taxon>Aphelenchoidea</taxon>
        <taxon>Aphelenchoididae</taxon>
        <taxon>Bursaphelenchus</taxon>
    </lineage>
</organism>
<name>A0A811KCB1_9BILA</name>
<accession>A0A811KCB1</accession>
<sequence length="240" mass="26412">MWKLLKLFCLSHGNGNNKEEREAFLRIIMQPYGIVRRAEPIPPPNPFPRPNKVFHIGQLEECRELRNRLKTEKKKTKKQRTQLSTLNWILIKKKDYWLNPHGLMNALGFLAYGSSFEPISARYFHSNYIVLSIVSRKTESPEDQPISNMQKTATAPSSLFSAVTPSSSHGLLPFCTSASNRMAQIGSSVPIEMSKEPGCSKSTSILVDKAGGTASKPVSNGAAVLGALGGDYGSSSGDEE</sequence>
<reference evidence="1" key="1">
    <citation type="submission" date="2020-09" db="EMBL/GenBank/DDBJ databases">
        <authorList>
            <person name="Kikuchi T."/>
        </authorList>
    </citation>
    <scope>NUCLEOTIDE SEQUENCE</scope>
    <source>
        <strain evidence="1">SH1</strain>
    </source>
</reference>
<dbReference type="EMBL" id="CAJFDH010000002">
    <property type="protein sequence ID" value="CAD5212869.1"/>
    <property type="molecule type" value="Genomic_DNA"/>
</dbReference>
<proteinExistence type="predicted"/>